<name>A0AAJ1T4S3_9BACI</name>
<evidence type="ECO:0000256" key="3">
    <source>
        <dbReference type="ARBA" id="ARBA00036002"/>
    </source>
</evidence>
<evidence type="ECO:0000256" key="5">
    <source>
        <dbReference type="ARBA" id="ARBA00038894"/>
    </source>
</evidence>
<evidence type="ECO:0000256" key="6">
    <source>
        <dbReference type="ARBA" id="ARBA00040062"/>
    </source>
</evidence>
<dbReference type="EC" id="3.1.2.20" evidence="5"/>
<proteinExistence type="inferred from homology"/>
<dbReference type="InterPro" id="IPR029069">
    <property type="entry name" value="HotDog_dom_sf"/>
</dbReference>
<keyword evidence="10" id="KW-1185">Reference proteome</keyword>
<protein>
    <recommendedName>
        <fullName evidence="6">Medium/long-chain acyl-CoA thioesterase YigI</fullName>
        <ecNumber evidence="5">3.1.2.20</ecNumber>
    </recommendedName>
</protein>
<evidence type="ECO:0000313" key="10">
    <source>
        <dbReference type="Proteomes" id="UP001237207"/>
    </source>
</evidence>
<organism evidence="9 10">
    <name type="scientific">Oikeobacillus pervagus</name>
    <dbReference type="NCBI Taxonomy" id="1325931"/>
    <lineage>
        <taxon>Bacteria</taxon>
        <taxon>Bacillati</taxon>
        <taxon>Bacillota</taxon>
        <taxon>Bacilli</taxon>
        <taxon>Bacillales</taxon>
        <taxon>Bacillaceae</taxon>
        <taxon>Oikeobacillus</taxon>
    </lineage>
</organism>
<evidence type="ECO:0000256" key="4">
    <source>
        <dbReference type="ARBA" id="ARBA00038381"/>
    </source>
</evidence>
<dbReference type="Gene3D" id="3.10.129.10">
    <property type="entry name" value="Hotdog Thioesterase"/>
    <property type="match status" value="1"/>
</dbReference>
<dbReference type="NCBIfam" id="TIGR00369">
    <property type="entry name" value="unchar_dom_1"/>
    <property type="match status" value="1"/>
</dbReference>
<reference evidence="9" key="1">
    <citation type="submission" date="2023-07" db="EMBL/GenBank/DDBJ databases">
        <title>Genomic Encyclopedia of Type Strains, Phase IV (KMG-IV): sequencing the most valuable type-strain genomes for metagenomic binning, comparative biology and taxonomic classification.</title>
        <authorList>
            <person name="Goeker M."/>
        </authorList>
    </citation>
    <scope>NUCLEOTIDE SEQUENCE</scope>
    <source>
        <strain evidence="9">DSM 23947</strain>
    </source>
</reference>
<dbReference type="PANTHER" id="PTHR43240:SF20">
    <property type="entry name" value="MEDIUM_LONG-CHAIN ACYL-COA THIOESTERASE YIGI"/>
    <property type="match status" value="1"/>
</dbReference>
<dbReference type="PANTHER" id="PTHR43240">
    <property type="entry name" value="1,4-DIHYDROXY-2-NAPHTHOYL-COA THIOESTERASE 1"/>
    <property type="match status" value="1"/>
</dbReference>
<dbReference type="GO" id="GO:0047617">
    <property type="term" value="F:fatty acyl-CoA hydrolase activity"/>
    <property type="evidence" value="ECO:0007669"/>
    <property type="project" value="UniProtKB-EC"/>
</dbReference>
<gene>
    <name evidence="9" type="ORF">J2S13_001611</name>
</gene>
<evidence type="ECO:0000259" key="8">
    <source>
        <dbReference type="Pfam" id="PF03061"/>
    </source>
</evidence>
<sequence length="171" mass="18688">MKDQQISDLFQQCLHTATDNEKVILHQLLLGFKEKIKEEGSYIGRLLRMKRILTETECEISIPVSELVHNSLQIVHGGITATILDSSMGSIANAVCPPSSSAVTSNLNIHYIAPGKGDFLNAKAKLLHKGSKTLIVEGEVEIIDSNTDTVKKIAHATGTFFILHPPTENKS</sequence>
<accession>A0AAJ1T4S3</accession>
<comment type="catalytic activity">
    <reaction evidence="2">
        <text>a fatty acyl-CoA + H2O = a fatty acid + CoA + H(+)</text>
        <dbReference type="Rhea" id="RHEA:16781"/>
        <dbReference type="ChEBI" id="CHEBI:15377"/>
        <dbReference type="ChEBI" id="CHEBI:15378"/>
        <dbReference type="ChEBI" id="CHEBI:28868"/>
        <dbReference type="ChEBI" id="CHEBI:57287"/>
        <dbReference type="ChEBI" id="CHEBI:77636"/>
        <dbReference type="EC" id="3.1.2.20"/>
    </reaction>
</comment>
<dbReference type="InterPro" id="IPR003736">
    <property type="entry name" value="PAAI_dom"/>
</dbReference>
<dbReference type="Proteomes" id="UP001237207">
    <property type="component" value="Unassembled WGS sequence"/>
</dbReference>
<dbReference type="SUPFAM" id="SSF54637">
    <property type="entry name" value="Thioesterase/thiol ester dehydrase-isomerase"/>
    <property type="match status" value="1"/>
</dbReference>
<feature type="domain" description="Thioesterase" evidence="8">
    <location>
        <begin position="73"/>
        <end position="143"/>
    </location>
</feature>
<evidence type="ECO:0000313" key="9">
    <source>
        <dbReference type="EMBL" id="MDQ0215211.1"/>
    </source>
</evidence>
<keyword evidence="1" id="KW-0378">Hydrolase</keyword>
<dbReference type="CDD" id="cd03443">
    <property type="entry name" value="PaaI_thioesterase"/>
    <property type="match status" value="1"/>
</dbReference>
<dbReference type="InterPro" id="IPR006683">
    <property type="entry name" value="Thioestr_dom"/>
</dbReference>
<dbReference type="AlphaFoldDB" id="A0AAJ1T4S3"/>
<comment type="catalytic activity">
    <reaction evidence="3">
        <text>a long-chain fatty acyl-CoA + H2O = a long-chain fatty acid + CoA + H(+)</text>
        <dbReference type="Rhea" id="RHEA:67680"/>
        <dbReference type="ChEBI" id="CHEBI:15377"/>
        <dbReference type="ChEBI" id="CHEBI:15378"/>
        <dbReference type="ChEBI" id="CHEBI:57287"/>
        <dbReference type="ChEBI" id="CHEBI:57560"/>
        <dbReference type="ChEBI" id="CHEBI:83139"/>
    </reaction>
</comment>
<comment type="caution">
    <text evidence="9">The sequence shown here is derived from an EMBL/GenBank/DDBJ whole genome shotgun (WGS) entry which is preliminary data.</text>
</comment>
<comment type="catalytic activity">
    <reaction evidence="7">
        <text>a medium-chain fatty acyl-CoA + H2O = a medium-chain fatty acid + CoA + H(+)</text>
        <dbReference type="Rhea" id="RHEA:68184"/>
        <dbReference type="ChEBI" id="CHEBI:15377"/>
        <dbReference type="ChEBI" id="CHEBI:15378"/>
        <dbReference type="ChEBI" id="CHEBI:57287"/>
        <dbReference type="ChEBI" id="CHEBI:59558"/>
        <dbReference type="ChEBI" id="CHEBI:90546"/>
    </reaction>
</comment>
<dbReference type="RefSeq" id="WP_307257207.1">
    <property type="nucleotide sequence ID" value="NZ_JAUSUC010000016.1"/>
</dbReference>
<evidence type="ECO:0000256" key="1">
    <source>
        <dbReference type="ARBA" id="ARBA00022801"/>
    </source>
</evidence>
<comment type="similarity">
    <text evidence="4">Belongs to the YigI thioesterase family.</text>
</comment>
<evidence type="ECO:0000256" key="7">
    <source>
        <dbReference type="ARBA" id="ARBA00048062"/>
    </source>
</evidence>
<dbReference type="Pfam" id="PF03061">
    <property type="entry name" value="4HBT"/>
    <property type="match status" value="1"/>
</dbReference>
<dbReference type="EMBL" id="JAUSUC010000016">
    <property type="protein sequence ID" value="MDQ0215211.1"/>
    <property type="molecule type" value="Genomic_DNA"/>
</dbReference>
<evidence type="ECO:0000256" key="2">
    <source>
        <dbReference type="ARBA" id="ARBA00035880"/>
    </source>
</evidence>